<accession>A0A5J4SUV7</accession>
<reference evidence="1" key="1">
    <citation type="submission" date="2019-03" db="EMBL/GenBank/DDBJ databases">
        <title>Single cell metagenomics reveals metabolic interactions within the superorganism composed of flagellate Streblomastix strix and complex community of Bacteroidetes bacteria on its surface.</title>
        <authorList>
            <person name="Treitli S.C."/>
            <person name="Kolisko M."/>
            <person name="Husnik F."/>
            <person name="Keeling P."/>
            <person name="Hampl V."/>
        </authorList>
    </citation>
    <scope>NUCLEOTIDE SEQUENCE</scope>
    <source>
        <strain evidence="1">STM</strain>
    </source>
</reference>
<protein>
    <submittedName>
        <fullName evidence="1">Uncharacterized protein</fullName>
    </submittedName>
</protein>
<gene>
    <name evidence="1" type="ORF">EZS27_003585</name>
</gene>
<comment type="caution">
    <text evidence="1">The sequence shown here is derived from an EMBL/GenBank/DDBJ whole genome shotgun (WGS) entry which is preliminary data.</text>
</comment>
<evidence type="ECO:0000313" key="1">
    <source>
        <dbReference type="EMBL" id="KAA6348985.1"/>
    </source>
</evidence>
<proteinExistence type="predicted"/>
<name>A0A5J4SUV7_9ZZZZ</name>
<organism evidence="1">
    <name type="scientific">termite gut metagenome</name>
    <dbReference type="NCBI Taxonomy" id="433724"/>
    <lineage>
        <taxon>unclassified sequences</taxon>
        <taxon>metagenomes</taxon>
        <taxon>organismal metagenomes</taxon>
    </lineage>
</organism>
<sequence length="35" mass="3970">MTVKKGTVYLFAFVLLLPLCQITKITNKQDENGKN</sequence>
<dbReference type="AlphaFoldDB" id="A0A5J4SUV7"/>
<dbReference type="EMBL" id="SNRY01000056">
    <property type="protein sequence ID" value="KAA6348985.1"/>
    <property type="molecule type" value="Genomic_DNA"/>
</dbReference>